<proteinExistence type="predicted"/>
<dbReference type="EMBL" id="CP004885">
    <property type="protein sequence ID" value="AGX88755.1"/>
    <property type="molecule type" value="Genomic_DNA"/>
</dbReference>
<gene>
    <name evidence="2" type="ORF">Cenrod_2709</name>
</gene>
<dbReference type="HOGENOM" id="CLU_3059702_0_0_4"/>
<sequence length="53" mass="5654">MPGAVPANVNAPAAGSHEPVGQWPLAQPIGELLQGSLAIKQRVRNVRRLQLVF</sequence>
<organism evidence="2 3">
    <name type="scientific">Candidatus Symbiobacter mobilis CR</name>
    <dbReference type="NCBI Taxonomy" id="946483"/>
    <lineage>
        <taxon>Bacteria</taxon>
        <taxon>Pseudomonadati</taxon>
        <taxon>Pseudomonadota</taxon>
        <taxon>Betaproteobacteria</taxon>
        <taxon>Burkholderiales</taxon>
        <taxon>Comamonadaceae</taxon>
    </lineage>
</organism>
<evidence type="ECO:0000313" key="2">
    <source>
        <dbReference type="EMBL" id="AGX88755.1"/>
    </source>
</evidence>
<dbReference type="AlphaFoldDB" id="U5NBQ6"/>
<feature type="compositionally biased region" description="Low complexity" evidence="1">
    <location>
        <begin position="1"/>
        <end position="15"/>
    </location>
</feature>
<feature type="region of interest" description="Disordered" evidence="1">
    <location>
        <begin position="1"/>
        <end position="20"/>
    </location>
</feature>
<dbReference type="Proteomes" id="UP000017184">
    <property type="component" value="Chromosome"/>
</dbReference>
<dbReference type="KEGG" id="cbx:Cenrod_2709"/>
<evidence type="ECO:0000313" key="3">
    <source>
        <dbReference type="Proteomes" id="UP000017184"/>
    </source>
</evidence>
<keyword evidence="3" id="KW-1185">Reference proteome</keyword>
<evidence type="ECO:0000256" key="1">
    <source>
        <dbReference type="SAM" id="MobiDB-lite"/>
    </source>
</evidence>
<reference evidence="2 3" key="1">
    <citation type="journal article" date="2013" name="Genome Biol.">
        <title>Genomic analysis reveals key aspects of prokaryotic symbiosis in the phototrophic consortium "Chlorochromatium aggregatum".</title>
        <authorList>
            <person name="Liu Z."/>
            <person name="Muller J."/>
            <person name="Li T."/>
            <person name="Alvey R.M."/>
            <person name="Vogl K."/>
            <person name="Frigaard N.U."/>
            <person name="Rockwell N.C."/>
            <person name="Boyd E.S."/>
            <person name="Tomsho L.P."/>
            <person name="Schuster S.C."/>
            <person name="Henke P."/>
            <person name="Rohde M."/>
            <person name="Overmann J."/>
            <person name="Bryant D.A."/>
        </authorList>
    </citation>
    <scope>NUCLEOTIDE SEQUENCE [LARGE SCALE GENOMIC DNA]</scope>
    <source>
        <strain evidence="2">CR</strain>
    </source>
</reference>
<accession>U5NBQ6</accession>
<name>U5NBQ6_9BURK</name>
<protein>
    <submittedName>
        <fullName evidence="2">Uncharacterized protein</fullName>
    </submittedName>
</protein>